<feature type="transmembrane region" description="Helical" evidence="18">
    <location>
        <begin position="498"/>
        <end position="516"/>
    </location>
</feature>
<feature type="transmembrane region" description="Helical" evidence="18">
    <location>
        <begin position="649"/>
        <end position="670"/>
    </location>
</feature>
<evidence type="ECO:0000256" key="6">
    <source>
        <dbReference type="ARBA" id="ARBA00022989"/>
    </source>
</evidence>
<dbReference type="PROSITE" id="PS50259">
    <property type="entry name" value="G_PROTEIN_RECEP_F3_4"/>
    <property type="match status" value="1"/>
</dbReference>
<dbReference type="KEGG" id="osn:115216514"/>
<evidence type="ECO:0000313" key="27">
    <source>
        <dbReference type="RefSeq" id="XP_036362614.1"/>
    </source>
</evidence>
<keyword evidence="5" id="KW-0732">Signal</keyword>
<name>A0A6P7SU39_9MOLL</name>
<feature type="transmembrane region" description="Helical" evidence="18">
    <location>
        <begin position="616"/>
        <end position="637"/>
    </location>
</feature>
<dbReference type="PANTHER" id="PTHR32546:SF29">
    <property type="entry name" value="G-PROTEIN COUPLED RECEPTORS FAMILY 3 PROFILE DOMAIN-CONTAINING PROTEIN"/>
    <property type="match status" value="1"/>
</dbReference>
<keyword evidence="15" id="KW-0966">Cell projection</keyword>
<dbReference type="RefSeq" id="XP_036362613.1">
    <property type="nucleotide sequence ID" value="XM_036506720.1"/>
</dbReference>
<dbReference type="Gene3D" id="3.30.450.20">
    <property type="entry name" value="PAS domain"/>
    <property type="match status" value="1"/>
</dbReference>
<evidence type="ECO:0000313" key="20">
    <source>
        <dbReference type="Proteomes" id="UP000515154"/>
    </source>
</evidence>
<evidence type="ECO:0000256" key="8">
    <source>
        <dbReference type="ARBA" id="ARBA00023040"/>
    </source>
</evidence>
<evidence type="ECO:0000256" key="7">
    <source>
        <dbReference type="ARBA" id="ARBA00023018"/>
    </source>
</evidence>
<evidence type="ECO:0000256" key="12">
    <source>
        <dbReference type="ARBA" id="ARBA00023180"/>
    </source>
</evidence>
<evidence type="ECO:0000256" key="17">
    <source>
        <dbReference type="SAM" id="MobiDB-lite"/>
    </source>
</evidence>
<keyword evidence="20" id="KW-1185">Reference proteome</keyword>
<keyword evidence="11 21" id="KW-0675">Receptor</keyword>
<evidence type="ECO:0000313" key="24">
    <source>
        <dbReference type="RefSeq" id="XP_036362611.1"/>
    </source>
</evidence>
<evidence type="ECO:0000313" key="26">
    <source>
        <dbReference type="RefSeq" id="XP_036362613.1"/>
    </source>
</evidence>
<evidence type="ECO:0000256" key="14">
    <source>
        <dbReference type="ARBA" id="ARBA00023257"/>
    </source>
</evidence>
<dbReference type="RefSeq" id="XP_036362611.1">
    <property type="nucleotide sequence ID" value="XM_036506718.1"/>
</dbReference>
<dbReference type="AlphaFoldDB" id="A0A6P7SU39"/>
<keyword evidence="12" id="KW-0325">Glycoprotein</keyword>
<dbReference type="Pfam" id="PF00003">
    <property type="entry name" value="7tm_3"/>
    <property type="match status" value="1"/>
</dbReference>
<dbReference type="CDD" id="cd15293">
    <property type="entry name" value="7tmC_GPR158-like"/>
    <property type="match status" value="1"/>
</dbReference>
<gene>
    <name evidence="21 22 23 24 25 26 27" type="primary">LOC115216514</name>
</gene>
<evidence type="ECO:0000256" key="16">
    <source>
        <dbReference type="ARBA" id="ARBA00034104"/>
    </source>
</evidence>
<protein>
    <submittedName>
        <fullName evidence="21 22">Probable G-protein coupled receptor CG31760</fullName>
    </submittedName>
</protein>
<sequence length="810" mass="92340">MYRYGLKHISLVPLMCTYILLILIIGTTFSLAFENSVTEASVRNTTVEGYYTYQYLDLNATDDDINEYGTSDGGKNEGNDVAGSVDDDDDIVSKFLSLVEEYKKNKKNCTKGTSYNLGAGVVRQYGLNRFKKQADVALSRANLLTRLWKNDPSGLMDSEFLLYSSVRNMVEGDPDMFAAGNCYNVNEYKDYYLFCPYAYIMPDGRINVKDLSVEYDYYTNDWFYNCRVSANKRIQTANYTVDVWQKRYNDTYQGEFLNDSIILVRYEDGYWSKPYFDCGGGYIWMMTYITPFFGFKNDSFYFKGTSGIDIDLEKVDINQCPQTDGSKETNVFAGSHRCRMETTKCIPIRGLGFRRGSYRCVCKDSFYFPNVTAEHRYFFGTDVEHEYEKAKRKEPNSYYNSFACLPCAPGCETCVDGSPCILALNWVLRSIVLGIAGLIMCCIPILIWFTVQYREVKVLKASSPLLMRIILLGAFFLYCPQIVGYFEASVITCCLRFWLREIGFSISYGALLLKTWRISVVFRVRSAQRIKISDADLIKRLVIIVLIFAAFLSGRTIAGRPRVVKGKHTSGLQAFQCSSDWWDHSAAIAELLFLLWGVRLCIVVRKAPSEFNESRFISWAIYNETLLSLFLNVSMIFFQDPFPSNPDLLYLVVFIHSQLTTTVTLAFLFGSKAYHVYKTRGKEQQQQQSHSTMLARTGKFVPGSKSTTAVLSTFTSSGNPSAIGDKTEEGENESFLEKDIQEEFRRLYTQLELLKQRNMKLGNPHLQHKLSAMTEAAKKDDLPESTPSSPNINGKRVVINLDDYHEATSL</sequence>
<dbReference type="GO" id="GO:0043005">
    <property type="term" value="C:neuron projection"/>
    <property type="evidence" value="ECO:0007669"/>
    <property type="project" value="UniProtKB-SubCell"/>
</dbReference>
<evidence type="ECO:0000256" key="11">
    <source>
        <dbReference type="ARBA" id="ARBA00023170"/>
    </source>
</evidence>
<evidence type="ECO:0000256" key="3">
    <source>
        <dbReference type="ARBA" id="ARBA00022475"/>
    </source>
</evidence>
<dbReference type="RefSeq" id="XP_036362612.1">
    <property type="nucleotide sequence ID" value="XM_036506719.1"/>
</dbReference>
<evidence type="ECO:0000256" key="15">
    <source>
        <dbReference type="ARBA" id="ARBA00023273"/>
    </source>
</evidence>
<dbReference type="RefSeq" id="XP_036362609.1">
    <property type="nucleotide sequence ID" value="XM_036506716.1"/>
</dbReference>
<dbReference type="Proteomes" id="UP000515154">
    <property type="component" value="Linkage group LG10"/>
</dbReference>
<feature type="transmembrane region" description="Helical" evidence="18">
    <location>
        <begin position="426"/>
        <end position="453"/>
    </location>
</feature>
<evidence type="ECO:0000256" key="13">
    <source>
        <dbReference type="ARBA" id="ARBA00023224"/>
    </source>
</evidence>
<keyword evidence="6 18" id="KW-1133">Transmembrane helix</keyword>
<evidence type="ECO:0000256" key="10">
    <source>
        <dbReference type="ARBA" id="ARBA00023157"/>
    </source>
</evidence>
<evidence type="ECO:0000313" key="23">
    <source>
        <dbReference type="RefSeq" id="XP_036362610.1"/>
    </source>
</evidence>
<dbReference type="PANTHER" id="PTHR32546">
    <property type="entry name" value="G-PROTEIN COUPLED RECEPTOR 158-RELATED"/>
    <property type="match status" value="1"/>
</dbReference>
<keyword evidence="10" id="KW-1015">Disulfide bond</keyword>
<keyword evidence="13" id="KW-0807">Transducer</keyword>
<keyword evidence="3" id="KW-1003">Cell membrane</keyword>
<feature type="transmembrane region" description="Helical" evidence="18">
    <location>
        <begin position="465"/>
        <end position="486"/>
    </location>
</feature>
<evidence type="ECO:0000313" key="22">
    <source>
        <dbReference type="RefSeq" id="XP_036362609.1"/>
    </source>
</evidence>
<dbReference type="GO" id="GO:0004930">
    <property type="term" value="F:G protein-coupled receptor activity"/>
    <property type="evidence" value="ECO:0007669"/>
    <property type="project" value="UniProtKB-KW"/>
</dbReference>
<feature type="region of interest" description="Disordered" evidence="17">
    <location>
        <begin position="775"/>
        <end position="794"/>
    </location>
</feature>
<feature type="transmembrane region" description="Helical" evidence="18">
    <location>
        <begin position="585"/>
        <end position="604"/>
    </location>
</feature>
<feature type="transmembrane region" description="Helical" evidence="18">
    <location>
        <begin position="12"/>
        <end position="33"/>
    </location>
</feature>
<comment type="subcellular location">
    <subcellularLocation>
        <location evidence="1">Cell projection</location>
        <location evidence="1">Neuron projection</location>
    </subcellularLocation>
    <subcellularLocation>
        <location evidence="16">Postsynaptic cell membrane</location>
        <topology evidence="16">Multi-pass membrane protein</topology>
    </subcellularLocation>
</comment>
<evidence type="ECO:0000256" key="9">
    <source>
        <dbReference type="ARBA" id="ARBA00023136"/>
    </source>
</evidence>
<keyword evidence="7" id="KW-0770">Synapse</keyword>
<evidence type="ECO:0000256" key="18">
    <source>
        <dbReference type="SAM" id="Phobius"/>
    </source>
</evidence>
<keyword evidence="14" id="KW-0628">Postsynaptic cell membrane</keyword>
<dbReference type="RefSeq" id="XP_036362610.1">
    <property type="nucleotide sequence ID" value="XM_036506717.1"/>
</dbReference>
<dbReference type="InterPro" id="IPR017978">
    <property type="entry name" value="GPCR_3_C"/>
</dbReference>
<dbReference type="CDD" id="cd12913">
    <property type="entry name" value="PDC1_MCP_like"/>
    <property type="match status" value="1"/>
</dbReference>
<keyword evidence="9 18" id="KW-0472">Membrane</keyword>
<evidence type="ECO:0000313" key="21">
    <source>
        <dbReference type="RefSeq" id="XP_029641810.2"/>
    </source>
</evidence>
<dbReference type="InterPro" id="IPR054714">
    <property type="entry name" value="GPR158_179_extracellular"/>
</dbReference>
<evidence type="ECO:0000259" key="19">
    <source>
        <dbReference type="PROSITE" id="PS50259"/>
    </source>
</evidence>
<reference evidence="21 22" key="1">
    <citation type="submission" date="2025-08" db="UniProtKB">
        <authorList>
            <consortium name="RefSeq"/>
        </authorList>
    </citation>
    <scope>IDENTIFICATION</scope>
</reference>
<comment type="similarity">
    <text evidence="2">Belongs to the G-protein coupled receptor 3 family.</text>
</comment>
<dbReference type="PRINTS" id="PR00248">
    <property type="entry name" value="GPCRMGR"/>
</dbReference>
<proteinExistence type="inferred from homology"/>
<evidence type="ECO:0000256" key="2">
    <source>
        <dbReference type="ARBA" id="ARBA00007242"/>
    </source>
</evidence>
<dbReference type="InterPro" id="IPR043458">
    <property type="entry name" value="GPR158/179"/>
</dbReference>
<accession>A0A6P7SU39</accession>
<feature type="transmembrane region" description="Helical" evidence="18">
    <location>
        <begin position="537"/>
        <end position="558"/>
    </location>
</feature>
<organism evidence="20 21">
    <name type="scientific">Octopus sinensis</name>
    <name type="common">East Asian common octopus</name>
    <dbReference type="NCBI Taxonomy" id="2607531"/>
    <lineage>
        <taxon>Eukaryota</taxon>
        <taxon>Metazoa</taxon>
        <taxon>Spiralia</taxon>
        <taxon>Lophotrochozoa</taxon>
        <taxon>Mollusca</taxon>
        <taxon>Cephalopoda</taxon>
        <taxon>Coleoidea</taxon>
        <taxon>Octopodiformes</taxon>
        <taxon>Octopoda</taxon>
        <taxon>Incirrata</taxon>
        <taxon>Octopodidae</taxon>
        <taxon>Octopus</taxon>
    </lineage>
</organism>
<feature type="domain" description="G-protein coupled receptors family 3 profile" evidence="19">
    <location>
        <begin position="445"/>
        <end position="692"/>
    </location>
</feature>
<evidence type="ECO:0000313" key="25">
    <source>
        <dbReference type="RefSeq" id="XP_036362612.1"/>
    </source>
</evidence>
<dbReference type="InterPro" id="IPR000337">
    <property type="entry name" value="GPCR_3"/>
</dbReference>
<dbReference type="GO" id="GO:0045211">
    <property type="term" value="C:postsynaptic membrane"/>
    <property type="evidence" value="ECO:0007669"/>
    <property type="project" value="UniProtKB-SubCell"/>
</dbReference>
<dbReference type="RefSeq" id="XP_036362614.1">
    <property type="nucleotide sequence ID" value="XM_036506721.1"/>
</dbReference>
<evidence type="ECO:0000256" key="5">
    <source>
        <dbReference type="ARBA" id="ARBA00022729"/>
    </source>
</evidence>
<dbReference type="RefSeq" id="XP_029641810.2">
    <property type="nucleotide sequence ID" value="XM_029785950.2"/>
</dbReference>
<evidence type="ECO:0000256" key="1">
    <source>
        <dbReference type="ARBA" id="ARBA00004487"/>
    </source>
</evidence>
<dbReference type="Pfam" id="PF22572">
    <property type="entry name" value="GPR158_179_EC"/>
    <property type="match status" value="1"/>
</dbReference>
<evidence type="ECO:0000256" key="4">
    <source>
        <dbReference type="ARBA" id="ARBA00022692"/>
    </source>
</evidence>
<keyword evidence="4 18" id="KW-0812">Transmembrane</keyword>
<keyword evidence="8" id="KW-0297">G-protein coupled receptor</keyword>